<proteinExistence type="predicted"/>
<evidence type="ECO:0000256" key="1">
    <source>
        <dbReference type="SAM" id="MobiDB-lite"/>
    </source>
</evidence>
<protein>
    <recommendedName>
        <fullName evidence="4">Extracellular protein</fullName>
    </recommendedName>
</protein>
<dbReference type="Proteomes" id="UP000051020">
    <property type="component" value="Unassembled WGS sequence"/>
</dbReference>
<comment type="caution">
    <text evidence="2">The sequence shown here is derived from an EMBL/GenBank/DDBJ whole genome shotgun (WGS) entry which is preliminary data.</text>
</comment>
<accession>A0A837RBJ4</accession>
<dbReference type="EMBL" id="AZCU01000004">
    <property type="protein sequence ID" value="KRK26094.1"/>
    <property type="molecule type" value="Genomic_DNA"/>
</dbReference>
<evidence type="ECO:0000313" key="3">
    <source>
        <dbReference type="Proteomes" id="UP000051020"/>
    </source>
</evidence>
<feature type="region of interest" description="Disordered" evidence="1">
    <location>
        <begin position="30"/>
        <end position="126"/>
    </location>
</feature>
<evidence type="ECO:0008006" key="4">
    <source>
        <dbReference type="Google" id="ProtNLM"/>
    </source>
</evidence>
<sequence length="217" mass="22796">MIILKKVLVSTAVIAAIAALGGGYYLEADHQTSQQRVSETKTVVSKKAEKSSKSASSSDAKTEKSTATKSSSTSDDSSTNATSDSSSASTTGTDAQSSTDSTTTSSQAASSATTGTSKQSSSSATSSTVATQHLTTSQINDWAWHQVSAQYQGTTANKQNFVFNQYQQGGLVYVEVYENQNADVAHLAGRFRVNAKGQLEQQQLAQGDVWQVVSTQP</sequence>
<feature type="compositionally biased region" description="Low complexity" evidence="1">
    <location>
        <begin position="67"/>
        <end position="126"/>
    </location>
</feature>
<reference evidence="2 3" key="1">
    <citation type="journal article" date="2015" name="Genome Announc.">
        <title>Expanding the biotechnology potential of lactobacilli through comparative genomics of 213 strains and associated genera.</title>
        <authorList>
            <person name="Sun Z."/>
            <person name="Harris H.M."/>
            <person name="McCann A."/>
            <person name="Guo C."/>
            <person name="Argimon S."/>
            <person name="Zhang W."/>
            <person name="Yang X."/>
            <person name="Jeffery I.B."/>
            <person name="Cooney J.C."/>
            <person name="Kagawa T.F."/>
            <person name="Liu W."/>
            <person name="Song Y."/>
            <person name="Salvetti E."/>
            <person name="Wrobel A."/>
            <person name="Rasinkangas P."/>
            <person name="Parkhill J."/>
            <person name="Rea M.C."/>
            <person name="O'Sullivan O."/>
            <person name="Ritari J."/>
            <person name="Douillard F.P."/>
            <person name="Paul Ross R."/>
            <person name="Yang R."/>
            <person name="Briner A.E."/>
            <person name="Felis G.E."/>
            <person name="de Vos W.M."/>
            <person name="Barrangou R."/>
            <person name="Klaenhammer T.R."/>
            <person name="Caufield P.W."/>
            <person name="Cui Y."/>
            <person name="Zhang H."/>
            <person name="O'Toole P.W."/>
        </authorList>
    </citation>
    <scope>NUCLEOTIDE SEQUENCE [LARGE SCALE GENOMIC DNA]</scope>
    <source>
        <strain evidence="2 3">DSM 20314</strain>
    </source>
</reference>
<evidence type="ECO:0000313" key="2">
    <source>
        <dbReference type="EMBL" id="KRK26094.1"/>
    </source>
</evidence>
<gene>
    <name evidence="2" type="ORF">FD24_GL002431</name>
</gene>
<name>A0A837RBJ4_LACPE</name>
<dbReference type="AlphaFoldDB" id="A0A837RBJ4"/>
<organism evidence="2 3">
    <name type="scientific">Lactiplantibacillus pentosus DSM 20314</name>
    <dbReference type="NCBI Taxonomy" id="1423791"/>
    <lineage>
        <taxon>Bacteria</taxon>
        <taxon>Bacillati</taxon>
        <taxon>Bacillota</taxon>
        <taxon>Bacilli</taxon>
        <taxon>Lactobacillales</taxon>
        <taxon>Lactobacillaceae</taxon>
        <taxon>Lactiplantibacillus</taxon>
    </lineage>
</organism>